<dbReference type="AlphaFoldDB" id="A0A1I2FS34"/>
<name>A0A1I2FS34_9BACT</name>
<keyword evidence="2" id="KW-1185">Reference proteome</keyword>
<dbReference type="Proteomes" id="UP000199513">
    <property type="component" value="Unassembled WGS sequence"/>
</dbReference>
<evidence type="ECO:0000313" key="2">
    <source>
        <dbReference type="Proteomes" id="UP000199513"/>
    </source>
</evidence>
<gene>
    <name evidence="1" type="ORF">SAMN04488541_101528</name>
</gene>
<dbReference type="STRING" id="1003.SAMN04488541_101528"/>
<dbReference type="RefSeq" id="WP_091544525.1">
    <property type="nucleotide sequence ID" value="NZ_FONY01000015.1"/>
</dbReference>
<evidence type="ECO:0008006" key="3">
    <source>
        <dbReference type="Google" id="ProtNLM"/>
    </source>
</evidence>
<sequence length="220" mass="24435">MKYIILILASCFFFACGGKEKQEDNTENHITNVSVVDSTYLCVPCKSVGKITENTSEADLIKWFGRENVITEKAEFDGGEMIITTIFRGTEKQLVINWRDENNLAGVASCEINNANTIWQVPYGIKPSTPLKKLNELNGKPFLFSGFGWDFGGNITDFQGGSLTAFKECYSIGLSDESTTPYQLTEEETQQVMGDTDVISDNKVLDKMNIAVGVVRILLK</sequence>
<proteinExistence type="predicted"/>
<organism evidence="1 2">
    <name type="scientific">Thermoflexibacter ruber</name>
    <dbReference type="NCBI Taxonomy" id="1003"/>
    <lineage>
        <taxon>Bacteria</taxon>
        <taxon>Pseudomonadati</taxon>
        <taxon>Bacteroidota</taxon>
        <taxon>Cytophagia</taxon>
        <taxon>Cytophagales</taxon>
        <taxon>Thermoflexibacteraceae</taxon>
        <taxon>Thermoflexibacter</taxon>
    </lineage>
</organism>
<dbReference type="OrthoDB" id="1144014at2"/>
<reference evidence="1 2" key="1">
    <citation type="submission" date="2016-10" db="EMBL/GenBank/DDBJ databases">
        <authorList>
            <person name="de Groot N.N."/>
        </authorList>
    </citation>
    <scope>NUCLEOTIDE SEQUENCE [LARGE SCALE GENOMIC DNA]</scope>
    <source>
        <strain>GEY</strain>
        <strain evidence="2">DSM 9560</strain>
    </source>
</reference>
<accession>A0A1I2FS34</accession>
<protein>
    <recommendedName>
        <fullName evidence="3">Lipoprotein</fullName>
    </recommendedName>
</protein>
<dbReference type="EMBL" id="FONY01000015">
    <property type="protein sequence ID" value="SFF08095.1"/>
    <property type="molecule type" value="Genomic_DNA"/>
</dbReference>
<evidence type="ECO:0000313" key="1">
    <source>
        <dbReference type="EMBL" id="SFF08095.1"/>
    </source>
</evidence>
<dbReference type="PROSITE" id="PS51257">
    <property type="entry name" value="PROKAR_LIPOPROTEIN"/>
    <property type="match status" value="1"/>
</dbReference>